<evidence type="ECO:0000313" key="2">
    <source>
        <dbReference type="EMBL" id="KAK3248776.1"/>
    </source>
</evidence>
<feature type="region of interest" description="Disordered" evidence="1">
    <location>
        <begin position="410"/>
        <end position="470"/>
    </location>
</feature>
<dbReference type="AlphaFoldDB" id="A0AAE0C5G2"/>
<dbReference type="Pfam" id="PF13671">
    <property type="entry name" value="AAA_33"/>
    <property type="match status" value="1"/>
</dbReference>
<dbReference type="InterPro" id="IPR027417">
    <property type="entry name" value="P-loop_NTPase"/>
</dbReference>
<evidence type="ECO:0000313" key="3">
    <source>
        <dbReference type="Proteomes" id="UP001190700"/>
    </source>
</evidence>
<comment type="caution">
    <text evidence="2">The sequence shown here is derived from an EMBL/GenBank/DDBJ whole genome shotgun (WGS) entry which is preliminary data.</text>
</comment>
<reference evidence="2 3" key="1">
    <citation type="journal article" date="2015" name="Genome Biol. Evol.">
        <title>Comparative Genomics of a Bacterivorous Green Alga Reveals Evolutionary Causalities and Consequences of Phago-Mixotrophic Mode of Nutrition.</title>
        <authorList>
            <person name="Burns J.A."/>
            <person name="Paasch A."/>
            <person name="Narechania A."/>
            <person name="Kim E."/>
        </authorList>
    </citation>
    <scope>NUCLEOTIDE SEQUENCE [LARGE SCALE GENOMIC DNA]</scope>
    <source>
        <strain evidence="2 3">PLY_AMNH</strain>
    </source>
</reference>
<gene>
    <name evidence="2" type="ORF">CYMTET_41777</name>
</gene>
<dbReference type="PANTHER" id="PTHR33477">
    <property type="entry name" value="P-LOOP NTPASE DOMAIN-CONTAINING PROTEIN LPA1 HOMOLOG 1"/>
    <property type="match status" value="1"/>
</dbReference>
<dbReference type="EMBL" id="LGRX02027794">
    <property type="protein sequence ID" value="KAK3248776.1"/>
    <property type="molecule type" value="Genomic_DNA"/>
</dbReference>
<evidence type="ECO:0008006" key="4">
    <source>
        <dbReference type="Google" id="ProtNLM"/>
    </source>
</evidence>
<name>A0AAE0C5G2_9CHLO</name>
<accession>A0AAE0C5G2</accession>
<dbReference type="PANTHER" id="PTHR33477:SF3">
    <property type="entry name" value="P-LOOP NTPASE DOMAIN-CONTAINING PROTEIN LPA1 HOMOLOG 1"/>
    <property type="match status" value="1"/>
</dbReference>
<protein>
    <recommendedName>
        <fullName evidence="4">2-phosphoglycerate kinase</fullName>
    </recommendedName>
</protein>
<keyword evidence="3" id="KW-1185">Reference proteome</keyword>
<dbReference type="Gene3D" id="3.40.50.300">
    <property type="entry name" value="P-loop containing nucleotide triphosphate hydrolases"/>
    <property type="match status" value="1"/>
</dbReference>
<sequence length="470" mass="52315">MSELAFDIARDIRDGIAGFKKGVYCSGKENWRLLQEHEQGKAPGTFGSESALSALGGAGIEIERLKFYKIIRKALASFEYYNVEQSVDLNVSCSIRERRSSVVVLLCGTSGTGKSTLASLLASRLNLSTMISTDAIRHMMRSFAGKQENPLLWASTYDAGEYLDPAILANVPEPLLHKKRAIKGYKAQCEMIFHHLDHLIGNCERRKESMVVEGVHLSLNFVTQLMRKYPCVIPFVIYISNEAKHRERFAVRAKYMTLEPEKNRYVKYFRNIRTIQEYLCHRADKFLIPKIDNTNLDRSVFAIHSTVFSYLKRHVQSQAGMDGSGVVGAGGAEQPSEALLAEYLEQAAHTTWSSKAMLEVIRRGRTAHWTHAVYHSAASSGTPSTSSSTPYSTPYASGEEFDAASFYDLREVESVSSEGNDSESRELSSDEEDITRSPVGSVYADSHAESHDDEGGHAEFGGKHKNKKNG</sequence>
<dbReference type="Proteomes" id="UP001190700">
    <property type="component" value="Unassembled WGS sequence"/>
</dbReference>
<proteinExistence type="predicted"/>
<feature type="compositionally biased region" description="Basic and acidic residues" evidence="1">
    <location>
        <begin position="446"/>
        <end position="462"/>
    </location>
</feature>
<organism evidence="2 3">
    <name type="scientific">Cymbomonas tetramitiformis</name>
    <dbReference type="NCBI Taxonomy" id="36881"/>
    <lineage>
        <taxon>Eukaryota</taxon>
        <taxon>Viridiplantae</taxon>
        <taxon>Chlorophyta</taxon>
        <taxon>Pyramimonadophyceae</taxon>
        <taxon>Pyramimonadales</taxon>
        <taxon>Pyramimonadaceae</taxon>
        <taxon>Cymbomonas</taxon>
    </lineage>
</organism>
<evidence type="ECO:0000256" key="1">
    <source>
        <dbReference type="SAM" id="MobiDB-lite"/>
    </source>
</evidence>
<dbReference type="SUPFAM" id="SSF52540">
    <property type="entry name" value="P-loop containing nucleoside triphosphate hydrolases"/>
    <property type="match status" value="1"/>
</dbReference>
<feature type="region of interest" description="Disordered" evidence="1">
    <location>
        <begin position="376"/>
        <end position="395"/>
    </location>
</feature>